<dbReference type="InterPro" id="IPR035968">
    <property type="entry name" value="ATP_synth_F1_ATPase_gsu"/>
</dbReference>
<dbReference type="PANTHER" id="PTHR11693">
    <property type="entry name" value="ATP SYNTHASE GAMMA CHAIN"/>
    <property type="match status" value="1"/>
</dbReference>
<evidence type="ECO:0000256" key="8">
    <source>
        <dbReference type="ARBA" id="ARBA00023196"/>
    </source>
</evidence>
<dbReference type="AlphaFoldDB" id="A0A7X9HGS8"/>
<sequence>MSKIKEYRNRIKSVGNIKKITKSMQMIAVSKMRKAEKTAKTGKAYHENIEQMFRIISKDIELMKNPLFFTRSEGKKLIIVFSPSRGFAGNMLMSELNAFYQGIKDFPKEGLDAIIIGKKLKRYVYNRVNKIVADFSDIGEYPTIQEIRGISQVLLDEYRKGSYNEIFVLYTDYINSLKQQTRFVKLLPAILDSTRKFSISEKERDFVFEPERNSIIDSLVSLYIDNSLYQFKAETVASEFAARMTAMKDATDKAESLGNDLKIELNKLRQDIITRELGEISAGTL</sequence>
<keyword evidence="6 10" id="KW-0406">Ion transport</keyword>
<dbReference type="GO" id="GO:0046933">
    <property type="term" value="F:proton-transporting ATP synthase activity, rotational mechanism"/>
    <property type="evidence" value="ECO:0007669"/>
    <property type="project" value="UniProtKB-UniRule"/>
</dbReference>
<dbReference type="SUPFAM" id="SSF52943">
    <property type="entry name" value="ATP synthase (F1-ATPase), gamma subunit"/>
    <property type="match status" value="1"/>
</dbReference>
<comment type="similarity">
    <text evidence="3 10">Belongs to the ATPase gamma chain family.</text>
</comment>
<comment type="subunit">
    <text evidence="10">F-type ATPases have 2 components, CF(1) - the catalytic core - and CF(0) - the membrane proton channel. CF(1) has five subunits: alpha(3), beta(3), gamma(1), delta(1), epsilon(1). CF(0) has three main subunits: a, b and c.</text>
</comment>
<keyword evidence="8 10" id="KW-0139">CF(1)</keyword>
<keyword evidence="5 10" id="KW-0375">Hydrogen ion transport</keyword>
<organism evidence="11 12">
    <name type="scientific">candidate division WWE3 bacterium</name>
    <dbReference type="NCBI Taxonomy" id="2053526"/>
    <lineage>
        <taxon>Bacteria</taxon>
        <taxon>Katanobacteria</taxon>
    </lineage>
</organism>
<evidence type="ECO:0000256" key="1">
    <source>
        <dbReference type="ARBA" id="ARBA00003456"/>
    </source>
</evidence>
<evidence type="ECO:0000256" key="4">
    <source>
        <dbReference type="ARBA" id="ARBA00022448"/>
    </source>
</evidence>
<evidence type="ECO:0000256" key="7">
    <source>
        <dbReference type="ARBA" id="ARBA00023136"/>
    </source>
</evidence>
<evidence type="ECO:0000313" key="11">
    <source>
        <dbReference type="EMBL" id="NMB69877.1"/>
    </source>
</evidence>
<dbReference type="NCBIfam" id="TIGR01146">
    <property type="entry name" value="ATPsyn_F1gamma"/>
    <property type="match status" value="1"/>
</dbReference>
<dbReference type="GO" id="GO:0045259">
    <property type="term" value="C:proton-transporting ATP synthase complex"/>
    <property type="evidence" value="ECO:0007669"/>
    <property type="project" value="UniProtKB-KW"/>
</dbReference>
<dbReference type="Gene3D" id="3.40.1380.10">
    <property type="match status" value="1"/>
</dbReference>
<evidence type="ECO:0000256" key="9">
    <source>
        <dbReference type="ARBA" id="ARBA00023310"/>
    </source>
</evidence>
<dbReference type="HAMAP" id="MF_00815">
    <property type="entry name" value="ATP_synth_gamma_bact"/>
    <property type="match status" value="1"/>
</dbReference>
<evidence type="ECO:0000256" key="2">
    <source>
        <dbReference type="ARBA" id="ARBA00004170"/>
    </source>
</evidence>
<evidence type="ECO:0000313" key="12">
    <source>
        <dbReference type="Proteomes" id="UP000526033"/>
    </source>
</evidence>
<dbReference type="InterPro" id="IPR000131">
    <property type="entry name" value="ATP_synth_F1_gsu"/>
</dbReference>
<comment type="function">
    <text evidence="1 10">Produces ATP from ADP in the presence of a proton gradient across the membrane. The gamma chain is believed to be important in regulating ATPase activity and the flow of protons through the CF(0) complex.</text>
</comment>
<evidence type="ECO:0000256" key="6">
    <source>
        <dbReference type="ARBA" id="ARBA00023065"/>
    </source>
</evidence>
<accession>A0A7X9HGS8</accession>
<evidence type="ECO:0000256" key="5">
    <source>
        <dbReference type="ARBA" id="ARBA00022781"/>
    </source>
</evidence>
<keyword evidence="4 10" id="KW-0813">Transport</keyword>
<keyword evidence="7 10" id="KW-0472">Membrane</keyword>
<dbReference type="GO" id="GO:0005886">
    <property type="term" value="C:plasma membrane"/>
    <property type="evidence" value="ECO:0007669"/>
    <property type="project" value="UniProtKB-SubCell"/>
</dbReference>
<proteinExistence type="inferred from homology"/>
<name>A0A7X9HGS8_UNCKA</name>
<dbReference type="PRINTS" id="PR00126">
    <property type="entry name" value="ATPASEGAMMA"/>
</dbReference>
<dbReference type="CDD" id="cd12151">
    <property type="entry name" value="F1-ATPase_gamma"/>
    <property type="match status" value="1"/>
</dbReference>
<dbReference type="EMBL" id="JAAZNL010000016">
    <property type="protein sequence ID" value="NMB69877.1"/>
    <property type="molecule type" value="Genomic_DNA"/>
</dbReference>
<keyword evidence="10" id="KW-1003">Cell membrane</keyword>
<dbReference type="Proteomes" id="UP000526033">
    <property type="component" value="Unassembled WGS sequence"/>
</dbReference>
<evidence type="ECO:0000256" key="3">
    <source>
        <dbReference type="ARBA" id="ARBA00007681"/>
    </source>
</evidence>
<dbReference type="PANTHER" id="PTHR11693:SF22">
    <property type="entry name" value="ATP SYNTHASE SUBUNIT GAMMA, MITOCHONDRIAL"/>
    <property type="match status" value="1"/>
</dbReference>
<gene>
    <name evidence="10 11" type="primary">atpG</name>
    <name evidence="11" type="ORF">GYA27_01585</name>
</gene>
<dbReference type="GO" id="GO:0042777">
    <property type="term" value="P:proton motive force-driven plasma membrane ATP synthesis"/>
    <property type="evidence" value="ECO:0007669"/>
    <property type="project" value="UniProtKB-UniRule"/>
</dbReference>
<dbReference type="GO" id="GO:0005524">
    <property type="term" value="F:ATP binding"/>
    <property type="evidence" value="ECO:0007669"/>
    <property type="project" value="UniProtKB-UniRule"/>
</dbReference>
<dbReference type="Pfam" id="PF00231">
    <property type="entry name" value="ATP-synt"/>
    <property type="match status" value="1"/>
</dbReference>
<protein>
    <recommendedName>
        <fullName evidence="10">ATP synthase gamma chain</fullName>
    </recommendedName>
    <alternativeName>
        <fullName evidence="10">ATP synthase F1 sector gamma subunit</fullName>
    </alternativeName>
    <alternativeName>
        <fullName evidence="10">F-ATPase gamma subunit</fullName>
    </alternativeName>
</protein>
<comment type="subcellular location">
    <subcellularLocation>
        <location evidence="10">Cell membrane</location>
        <topology evidence="10">Peripheral membrane protein</topology>
    </subcellularLocation>
    <subcellularLocation>
        <location evidence="2">Membrane</location>
        <topology evidence="2">Peripheral membrane protein</topology>
    </subcellularLocation>
</comment>
<comment type="caution">
    <text evidence="11">The sequence shown here is derived from an EMBL/GenBank/DDBJ whole genome shotgun (WGS) entry which is preliminary data.</text>
</comment>
<dbReference type="Gene3D" id="1.10.287.80">
    <property type="entry name" value="ATP synthase, gamma subunit, helix hairpin domain"/>
    <property type="match status" value="1"/>
</dbReference>
<keyword evidence="9 10" id="KW-0066">ATP synthesis</keyword>
<reference evidence="11 12" key="1">
    <citation type="journal article" date="2020" name="Biotechnol. Biofuels">
        <title>New insights from the biogas microbiome by comprehensive genome-resolved metagenomics of nearly 1600 species originating from multiple anaerobic digesters.</title>
        <authorList>
            <person name="Campanaro S."/>
            <person name="Treu L."/>
            <person name="Rodriguez-R L.M."/>
            <person name="Kovalovszki A."/>
            <person name="Ziels R.M."/>
            <person name="Maus I."/>
            <person name="Zhu X."/>
            <person name="Kougias P.G."/>
            <person name="Basile A."/>
            <person name="Luo G."/>
            <person name="Schluter A."/>
            <person name="Konstantinidis K.T."/>
            <person name="Angelidaki I."/>
        </authorList>
    </citation>
    <scope>NUCLEOTIDE SEQUENCE [LARGE SCALE GENOMIC DNA]</scope>
    <source>
        <strain evidence="11">AS27yjCOA_165</strain>
    </source>
</reference>
<evidence type="ECO:0000256" key="10">
    <source>
        <dbReference type="HAMAP-Rule" id="MF_00815"/>
    </source>
</evidence>